<evidence type="ECO:0000313" key="3">
    <source>
        <dbReference type="EMBL" id="QJR15359.1"/>
    </source>
</evidence>
<dbReference type="InParanoid" id="A0A6M4H6W1"/>
<evidence type="ECO:0000256" key="1">
    <source>
        <dbReference type="SAM" id="Coils"/>
    </source>
</evidence>
<dbReference type="RefSeq" id="WP_171162563.1">
    <property type="nucleotide sequence ID" value="NZ_CP053073.1"/>
</dbReference>
<feature type="chain" id="PRO_5027075174" description="Peptidoglycan binding domain-containing protein" evidence="2">
    <location>
        <begin position="21"/>
        <end position="621"/>
    </location>
</feature>
<sequence>MHKNISTPLRALGAMLLVLAVSGCALNPMPRWQPPENPSGEYDMAYARRYAARAHDAYQKALDGEIVAERALSNGLIGLGVVMVGLVASSAHSSAIVGTALLGGAGLAYGNWNTSRQRQLVYTVARETTICATKAVAPFALSPADREALNVALAKLEEAIAQTSGAAAALESAKAGRAENDPAAIAAGKLIESARTSIAAARETLVNGRKAATNVRLAGAQLVAAIDQISAAADKAILETVPDINAVKGVVASLGAMSASFAPGAGIEAAISNAFRAYSQSGALEGGAGGAPTPLAAEAAALAAELTKLANAVSAVNSRVAGISADFAAIQGCSLQVQFPLAATPSSVSMTAGKASTYSIILGGGTPPFSVRQQGPTVTGLTITSPMAFDRTIHLATTAELAAVSGSSLLVVDAANPPKSTSIALNIAAAQGGGSGNQPAPVADPVATLLQRIKKAKPFTVASTPVLTVTVTAAQVTQVGQKIKVPVTCAPAPASAQAQDVLYAALLQGKTTEETVIGAGIQVPLGTVVFEGTCAAAAPAMTGTSQSGTLMLRDESLVKAQLGLCMTARDADGFWGPRTSAVLERWRERNKSAAKPGSRITDEEQATLADPKLVALCKPAA</sequence>
<reference evidence="3 4" key="1">
    <citation type="submission" date="2020-04" db="EMBL/GenBank/DDBJ databases">
        <title>Usitatibacter rugosus gen. nov., sp. nov. and Usitatibacter palustris sp. nov., novel members of Usitatibacteraceae fam. nov. within the order Nitrosomonadales isolated from soil.</title>
        <authorList>
            <person name="Huber K.J."/>
            <person name="Neumann-Schaal M."/>
            <person name="Geppert A."/>
            <person name="Luckner M."/>
            <person name="Wanner G."/>
            <person name="Overmann J."/>
        </authorList>
    </citation>
    <scope>NUCLEOTIDE SEQUENCE [LARGE SCALE GENOMIC DNA]</scope>
    <source>
        <strain evidence="3 4">Swamp67</strain>
    </source>
</reference>
<dbReference type="KEGG" id="upl:DSM104440_02178"/>
<evidence type="ECO:0000256" key="2">
    <source>
        <dbReference type="SAM" id="SignalP"/>
    </source>
</evidence>
<dbReference type="EMBL" id="CP053073">
    <property type="protein sequence ID" value="QJR15359.1"/>
    <property type="molecule type" value="Genomic_DNA"/>
</dbReference>
<feature type="signal peptide" evidence="2">
    <location>
        <begin position="1"/>
        <end position="20"/>
    </location>
</feature>
<evidence type="ECO:0008006" key="5">
    <source>
        <dbReference type="Google" id="ProtNLM"/>
    </source>
</evidence>
<accession>A0A6M4H6W1</accession>
<feature type="coiled-coil region" evidence="1">
    <location>
        <begin position="146"/>
        <end position="173"/>
    </location>
</feature>
<gene>
    <name evidence="3" type="ORF">DSM104440_02178</name>
</gene>
<protein>
    <recommendedName>
        <fullName evidence="5">Peptidoglycan binding domain-containing protein</fullName>
    </recommendedName>
</protein>
<keyword evidence="2" id="KW-0732">Signal</keyword>
<keyword evidence="1" id="KW-0175">Coiled coil</keyword>
<name>A0A6M4H6W1_9PROT</name>
<dbReference type="Proteomes" id="UP000503096">
    <property type="component" value="Chromosome"/>
</dbReference>
<dbReference type="AlphaFoldDB" id="A0A6M4H6W1"/>
<keyword evidence="4" id="KW-1185">Reference proteome</keyword>
<proteinExistence type="predicted"/>
<evidence type="ECO:0000313" key="4">
    <source>
        <dbReference type="Proteomes" id="UP000503096"/>
    </source>
</evidence>
<organism evidence="3 4">
    <name type="scientific">Usitatibacter palustris</name>
    <dbReference type="NCBI Taxonomy" id="2732487"/>
    <lineage>
        <taxon>Bacteria</taxon>
        <taxon>Pseudomonadati</taxon>
        <taxon>Pseudomonadota</taxon>
        <taxon>Betaproteobacteria</taxon>
        <taxon>Nitrosomonadales</taxon>
        <taxon>Usitatibacteraceae</taxon>
        <taxon>Usitatibacter</taxon>
    </lineage>
</organism>
<dbReference type="PROSITE" id="PS51257">
    <property type="entry name" value="PROKAR_LIPOPROTEIN"/>
    <property type="match status" value="1"/>
</dbReference>